<comment type="caution">
    <text evidence="2">The sequence shown here is derived from an EMBL/GenBank/DDBJ whole genome shotgun (WGS) entry which is preliminary data.</text>
</comment>
<name>A0A5B6VW59_9ROSI</name>
<dbReference type="Proteomes" id="UP000325315">
    <property type="component" value="Unassembled WGS sequence"/>
</dbReference>
<feature type="domain" description="Tf2-1-like SH3-like" evidence="1">
    <location>
        <begin position="6"/>
        <end position="50"/>
    </location>
</feature>
<evidence type="ECO:0000313" key="2">
    <source>
        <dbReference type="EMBL" id="KAA3473172.1"/>
    </source>
</evidence>
<gene>
    <name evidence="2" type="ORF">EPI10_023574</name>
</gene>
<dbReference type="EMBL" id="SMMG02000005">
    <property type="protein sequence ID" value="KAA3473172.1"/>
    <property type="molecule type" value="Genomic_DNA"/>
</dbReference>
<dbReference type="PANTHER" id="PTHR46148:SF44">
    <property type="entry name" value="GAG-POL POLYPROTEIN"/>
    <property type="match status" value="1"/>
</dbReference>
<accession>A0A5B6VW59</accession>
<organism evidence="2 3">
    <name type="scientific">Gossypium australe</name>
    <dbReference type="NCBI Taxonomy" id="47621"/>
    <lineage>
        <taxon>Eukaryota</taxon>
        <taxon>Viridiplantae</taxon>
        <taxon>Streptophyta</taxon>
        <taxon>Embryophyta</taxon>
        <taxon>Tracheophyta</taxon>
        <taxon>Spermatophyta</taxon>
        <taxon>Magnoliopsida</taxon>
        <taxon>eudicotyledons</taxon>
        <taxon>Gunneridae</taxon>
        <taxon>Pentapetalae</taxon>
        <taxon>rosids</taxon>
        <taxon>malvids</taxon>
        <taxon>Malvales</taxon>
        <taxon>Malvaceae</taxon>
        <taxon>Malvoideae</taxon>
        <taxon>Gossypium</taxon>
    </lineage>
</organism>
<sequence>MSPWKKVLRFGRKGKLSPRFIGPYEITKRIGPVVYRLALPPELERIHKFFSRVYVTTVSPDMTYSKESIKILARETKELRNKKLDLVKVLWQRHGIEEAT</sequence>
<dbReference type="OrthoDB" id="1723102at2759"/>
<keyword evidence="3" id="KW-1185">Reference proteome</keyword>
<protein>
    <submittedName>
        <fullName evidence="2">Chromo domain-containing protein</fullName>
    </submittedName>
</protein>
<dbReference type="Pfam" id="PF24626">
    <property type="entry name" value="SH3_Tf2-1"/>
    <property type="match status" value="1"/>
</dbReference>
<dbReference type="AlphaFoldDB" id="A0A5B6VW59"/>
<reference evidence="3" key="1">
    <citation type="journal article" date="2019" name="Plant Biotechnol. J.">
        <title>Genome sequencing of the Australian wild diploid species Gossypium australe highlights disease resistance and delayed gland morphogenesis.</title>
        <authorList>
            <person name="Cai Y."/>
            <person name="Cai X."/>
            <person name="Wang Q."/>
            <person name="Wang P."/>
            <person name="Zhang Y."/>
            <person name="Cai C."/>
            <person name="Xu Y."/>
            <person name="Wang K."/>
            <person name="Zhou Z."/>
            <person name="Wang C."/>
            <person name="Geng S."/>
            <person name="Li B."/>
            <person name="Dong Q."/>
            <person name="Hou Y."/>
            <person name="Wang H."/>
            <person name="Ai P."/>
            <person name="Liu Z."/>
            <person name="Yi F."/>
            <person name="Sun M."/>
            <person name="An G."/>
            <person name="Cheng J."/>
            <person name="Zhang Y."/>
            <person name="Shi Q."/>
            <person name="Xie Y."/>
            <person name="Shi X."/>
            <person name="Chang Y."/>
            <person name="Huang F."/>
            <person name="Chen Y."/>
            <person name="Hong S."/>
            <person name="Mi L."/>
            <person name="Sun Q."/>
            <person name="Zhang L."/>
            <person name="Zhou B."/>
            <person name="Peng R."/>
            <person name="Zhang X."/>
            <person name="Liu F."/>
        </authorList>
    </citation>
    <scope>NUCLEOTIDE SEQUENCE [LARGE SCALE GENOMIC DNA]</scope>
    <source>
        <strain evidence="3">cv. PA1801</strain>
    </source>
</reference>
<evidence type="ECO:0000259" key="1">
    <source>
        <dbReference type="Pfam" id="PF24626"/>
    </source>
</evidence>
<evidence type="ECO:0000313" key="3">
    <source>
        <dbReference type="Proteomes" id="UP000325315"/>
    </source>
</evidence>
<dbReference type="PANTHER" id="PTHR46148">
    <property type="entry name" value="CHROMO DOMAIN-CONTAINING PROTEIN"/>
    <property type="match status" value="1"/>
</dbReference>
<proteinExistence type="predicted"/>
<dbReference type="InterPro" id="IPR056924">
    <property type="entry name" value="SH3_Tf2-1"/>
</dbReference>